<dbReference type="PANTHER" id="PTHR28629">
    <property type="entry name" value="TRIOKINASE/FMN CYCLASE"/>
    <property type="match status" value="1"/>
</dbReference>
<comment type="caution">
    <text evidence="4">The sequence shown here is derived from an EMBL/GenBank/DDBJ whole genome shotgun (WGS) entry which is preliminary data.</text>
</comment>
<dbReference type="GO" id="GO:0019563">
    <property type="term" value="P:glycerol catabolic process"/>
    <property type="evidence" value="ECO:0007669"/>
    <property type="project" value="TreeGrafter"/>
</dbReference>
<organism evidence="4 5">
    <name type="scientific">Myotis myotis</name>
    <name type="common">Greater mouse-eared bat</name>
    <name type="synonym">Vespertilio myotis</name>
    <dbReference type="NCBI Taxonomy" id="51298"/>
    <lineage>
        <taxon>Eukaryota</taxon>
        <taxon>Metazoa</taxon>
        <taxon>Chordata</taxon>
        <taxon>Craniata</taxon>
        <taxon>Vertebrata</taxon>
        <taxon>Euteleostomi</taxon>
        <taxon>Mammalia</taxon>
        <taxon>Eutheria</taxon>
        <taxon>Laurasiatheria</taxon>
        <taxon>Chiroptera</taxon>
        <taxon>Yangochiroptera</taxon>
        <taxon>Vespertilionidae</taxon>
        <taxon>Myotis</taxon>
    </lineage>
</organism>
<comment type="catalytic activity">
    <reaction evidence="2">
        <text>dihydroxyacetone + ATP = dihydroxyacetone phosphate + ADP + H(+)</text>
        <dbReference type="Rhea" id="RHEA:15773"/>
        <dbReference type="ChEBI" id="CHEBI:15378"/>
        <dbReference type="ChEBI" id="CHEBI:16016"/>
        <dbReference type="ChEBI" id="CHEBI:30616"/>
        <dbReference type="ChEBI" id="CHEBI:57642"/>
        <dbReference type="ChEBI" id="CHEBI:456216"/>
        <dbReference type="EC" id="2.7.1.29"/>
    </reaction>
</comment>
<protein>
    <submittedName>
        <fullName evidence="4">Triokinase and FMN cyclase</fullName>
    </submittedName>
</protein>
<comment type="catalytic activity">
    <reaction evidence="1">
        <text>D-glyceraldehyde + ATP = D-glyceraldehyde 3-phosphate + ADP + H(+)</text>
        <dbReference type="Rhea" id="RHEA:13941"/>
        <dbReference type="ChEBI" id="CHEBI:15378"/>
        <dbReference type="ChEBI" id="CHEBI:17378"/>
        <dbReference type="ChEBI" id="CHEBI:30616"/>
        <dbReference type="ChEBI" id="CHEBI:59776"/>
        <dbReference type="ChEBI" id="CHEBI:456216"/>
        <dbReference type="EC" id="2.7.1.28"/>
    </reaction>
</comment>
<dbReference type="Proteomes" id="UP000527355">
    <property type="component" value="Unassembled WGS sequence"/>
</dbReference>
<dbReference type="PANTHER" id="PTHR28629:SF4">
    <property type="entry name" value="TRIOKINASE_FMN CYCLASE"/>
    <property type="match status" value="1"/>
</dbReference>
<dbReference type="FunFam" id="3.40.50.10440:FF:000001">
    <property type="entry name" value="Dihydroxyacetone kinase, DhaK subunit"/>
    <property type="match status" value="1"/>
</dbReference>
<reference evidence="4 5" key="1">
    <citation type="journal article" date="2020" name="Nature">
        <title>Six reference-quality genomes reveal evolution of bat adaptations.</title>
        <authorList>
            <person name="Jebb D."/>
            <person name="Huang Z."/>
            <person name="Pippel M."/>
            <person name="Hughes G.M."/>
            <person name="Lavrichenko K."/>
            <person name="Devanna P."/>
            <person name="Winkler S."/>
            <person name="Jermiin L.S."/>
            <person name="Skirmuntt E.C."/>
            <person name="Katzourakis A."/>
            <person name="Burkitt-Gray L."/>
            <person name="Ray D.A."/>
            <person name="Sullivan K.A.M."/>
            <person name="Roscito J.G."/>
            <person name="Kirilenko B.M."/>
            <person name="Davalos L.M."/>
            <person name="Corthals A.P."/>
            <person name="Power M.L."/>
            <person name="Jones G."/>
            <person name="Ransome R.D."/>
            <person name="Dechmann D.K.N."/>
            <person name="Locatelli A.G."/>
            <person name="Puechmaille S.J."/>
            <person name="Fedrigo O."/>
            <person name="Jarvis E.D."/>
            <person name="Hiller M."/>
            <person name="Vernes S.C."/>
            <person name="Myers E.W."/>
            <person name="Teeling E.C."/>
        </authorList>
    </citation>
    <scope>NUCLEOTIDE SEQUENCE [LARGE SCALE GENOMIC DNA]</scope>
    <source>
        <strain evidence="4">MMyoMyo1</strain>
        <tissue evidence="4">Flight muscle</tissue>
    </source>
</reference>
<feature type="domain" description="DhaK" evidence="3">
    <location>
        <begin position="9"/>
        <end position="325"/>
    </location>
</feature>
<dbReference type="GO" id="GO:0004371">
    <property type="term" value="F:glycerone kinase activity"/>
    <property type="evidence" value="ECO:0007669"/>
    <property type="project" value="UniProtKB-EC"/>
</dbReference>
<keyword evidence="4" id="KW-0418">Kinase</keyword>
<keyword evidence="4" id="KW-0808">Transferase</keyword>
<gene>
    <name evidence="4" type="ORF">mMyoMyo1_019143</name>
</gene>
<dbReference type="GO" id="GO:0050354">
    <property type="term" value="F:triokinase activity"/>
    <property type="evidence" value="ECO:0007669"/>
    <property type="project" value="UniProtKB-EC"/>
</dbReference>
<evidence type="ECO:0000313" key="5">
    <source>
        <dbReference type="Proteomes" id="UP000527355"/>
    </source>
</evidence>
<dbReference type="Pfam" id="PF02733">
    <property type="entry name" value="Dak1"/>
    <property type="match status" value="1"/>
</dbReference>
<evidence type="ECO:0000256" key="2">
    <source>
        <dbReference type="ARBA" id="ARBA00048898"/>
    </source>
</evidence>
<dbReference type="VEuPathDB" id="HostDB:GeneID_118649041"/>
<dbReference type="Gene3D" id="3.30.1180.20">
    <property type="entry name" value="Dihydroxyacetone kinase, domain 2"/>
    <property type="match status" value="1"/>
</dbReference>
<dbReference type="EMBL" id="JABWUV010000027">
    <property type="protein sequence ID" value="KAF6275633.1"/>
    <property type="molecule type" value="Genomic_DNA"/>
</dbReference>
<evidence type="ECO:0000256" key="1">
    <source>
        <dbReference type="ARBA" id="ARBA00047974"/>
    </source>
</evidence>
<sequence>MASKKLMNSVAGCADDALAGLVACNPNLQLLQGYRVVLRSDLDSLKGQVALLSGGGSGHEPAHAGFIGKGMLTGVIAGAVFTAPAVGSILAAIRTVAQVGTAGILLIVKNYTGDRLNFGLAREQARAEGIPVEMVVIGDDCAFTTVRKAGRRGLCGTVLIHKVAGALAEAGAGLKEITERVSVVAKAMGTLGVSLSFCSVPGSSKPTFNLAADEVELGLGIHGEAGVRRIKMATADQIVTLMLDHMTNSSSVSHVSVQSGSSVVLMVNNLGGLSVLELGIVADAAVRTLGEPPEGPASTQSSLQPVELHIRKAAESGWCGSVGWA</sequence>
<proteinExistence type="predicted"/>
<keyword evidence="5" id="KW-1185">Reference proteome</keyword>
<accession>A0A7J7RHT5</accession>
<evidence type="ECO:0000259" key="3">
    <source>
        <dbReference type="PROSITE" id="PS51481"/>
    </source>
</evidence>
<dbReference type="PROSITE" id="PS51481">
    <property type="entry name" value="DHAK"/>
    <property type="match status" value="1"/>
</dbReference>
<dbReference type="AlphaFoldDB" id="A0A7J7RHT5"/>
<dbReference type="GO" id="GO:0005829">
    <property type="term" value="C:cytosol"/>
    <property type="evidence" value="ECO:0007669"/>
    <property type="project" value="TreeGrafter"/>
</dbReference>
<name>A0A7J7RHT5_MYOMY</name>
<dbReference type="SUPFAM" id="SSF82549">
    <property type="entry name" value="DAK1/DegV-like"/>
    <property type="match status" value="1"/>
</dbReference>
<dbReference type="InterPro" id="IPR004006">
    <property type="entry name" value="DhaK_dom"/>
</dbReference>
<evidence type="ECO:0000313" key="4">
    <source>
        <dbReference type="EMBL" id="KAF6275633.1"/>
    </source>
</evidence>
<dbReference type="InterPro" id="IPR050861">
    <property type="entry name" value="Dihydroxyacetone_Kinase"/>
</dbReference>
<dbReference type="Gene3D" id="3.40.50.10440">
    <property type="entry name" value="Dihydroxyacetone kinase, domain 1"/>
    <property type="match status" value="1"/>
</dbReference>